<gene>
    <name evidence="1" type="ordered locus">SG0106</name>
    <name evidence="2" type="ordered locus">SG2190</name>
    <name evidence="3" type="ORF">SGGMMB4_00242</name>
    <name evidence="4" type="ORF">SGGMMB4_05252</name>
</gene>
<dbReference type="EMBL" id="LN854557">
    <property type="protein sequence ID" value="CRL43720.1"/>
    <property type="molecule type" value="Genomic_DNA"/>
</dbReference>
<dbReference type="Proteomes" id="UP000245838">
    <property type="component" value="Chromosome sggmmb4_Chromosome"/>
</dbReference>
<dbReference type="BioCyc" id="SGLO343509:SGP1_RS20185-MONOMER"/>
<evidence type="ECO:0000313" key="5">
    <source>
        <dbReference type="Proteomes" id="UP000001932"/>
    </source>
</evidence>
<dbReference type="KEGG" id="sgl:SG0106"/>
<dbReference type="EMBL" id="LN854557">
    <property type="protein sequence ID" value="CRL46525.1"/>
    <property type="molecule type" value="Genomic_DNA"/>
</dbReference>
<dbReference type="OrthoDB" id="5673400at2"/>
<protein>
    <submittedName>
        <fullName evidence="2">Hypothetical phage protein</fullName>
    </submittedName>
    <submittedName>
        <fullName evidence="3">Phage minor tail protein L</fullName>
    </submittedName>
</protein>
<evidence type="ECO:0000313" key="2">
    <source>
        <dbReference type="EMBL" id="BAE75465.1"/>
    </source>
</evidence>
<dbReference type="NCBIfam" id="TIGR01600">
    <property type="entry name" value="phage_tail_L"/>
    <property type="match status" value="1"/>
</dbReference>
<dbReference type="GO" id="GO:0030430">
    <property type="term" value="C:host cell cytoplasm"/>
    <property type="evidence" value="ECO:0007669"/>
    <property type="project" value="InterPro"/>
</dbReference>
<evidence type="ECO:0000313" key="4">
    <source>
        <dbReference type="EMBL" id="CRL46525.1"/>
    </source>
</evidence>
<dbReference type="eggNOG" id="COG4672">
    <property type="taxonomic scope" value="Bacteria"/>
</dbReference>
<evidence type="ECO:0000313" key="3">
    <source>
        <dbReference type="EMBL" id="CRL43720.1"/>
    </source>
</evidence>
<sequence>MSLTQDLQSLEPGSLVQLVEVDGTAFGMDRVLRFHAHNINVDGWASFAGENLPSIRWQGNEYDPHPYTVTGLASTSTGSQPQPGLSVGNIGNHVTTLCLAYDDLVQAKVKIHTTLAKYLDAANWQEGNPLADNTQERVQLFYVNAKVSETPEQMDFELCTPFDIQNLQLPTRQISPVCIWAMRGWYRSGNGCDYQGIKYFTKAGVPTNDPSKDVCGGRLADCKSRFGPDQPLSFGGQPSANLQGR</sequence>
<evidence type="ECO:0000313" key="6">
    <source>
        <dbReference type="Proteomes" id="UP000245838"/>
    </source>
</evidence>
<proteinExistence type="predicted"/>
<dbReference type="EMBL" id="AP008232">
    <property type="protein sequence ID" value="BAE73381.1"/>
    <property type="molecule type" value="Genomic_DNA"/>
</dbReference>
<dbReference type="EMBL" id="AP008232">
    <property type="protein sequence ID" value="BAE75465.1"/>
    <property type="molecule type" value="Genomic_DNA"/>
</dbReference>
<dbReference type="STRING" id="343509.SG0106"/>
<dbReference type="InterPro" id="IPR006487">
    <property type="entry name" value="Phage_lambda_L"/>
</dbReference>
<dbReference type="GO" id="GO:0046718">
    <property type="term" value="P:symbiont entry into host cell"/>
    <property type="evidence" value="ECO:0007669"/>
    <property type="project" value="InterPro"/>
</dbReference>
<dbReference type="GO" id="GO:0051536">
    <property type="term" value="F:iron-sulfur cluster binding"/>
    <property type="evidence" value="ECO:0007669"/>
    <property type="project" value="InterPro"/>
</dbReference>
<evidence type="ECO:0000313" key="1">
    <source>
        <dbReference type="EMBL" id="BAE73381.1"/>
    </source>
</evidence>
<dbReference type="Proteomes" id="UP000001932">
    <property type="component" value="Chromosome"/>
</dbReference>
<dbReference type="BioCyc" id="SGLO343509:SGP1_RS00905-MONOMER"/>
<dbReference type="RefSeq" id="WP_011409971.1">
    <property type="nucleotide sequence ID" value="NC_007712.1"/>
</dbReference>
<dbReference type="HOGENOM" id="CLU_077143_0_1_6"/>
<organism evidence="2 5">
    <name type="scientific">Sodalis glossinidius (strain morsitans)</name>
    <dbReference type="NCBI Taxonomy" id="343509"/>
    <lineage>
        <taxon>Bacteria</taxon>
        <taxon>Pseudomonadati</taxon>
        <taxon>Pseudomonadota</taxon>
        <taxon>Gammaproteobacteria</taxon>
        <taxon>Enterobacterales</taxon>
        <taxon>Bruguierivoracaceae</taxon>
        <taxon>Sodalis</taxon>
    </lineage>
</organism>
<name>Q2NQW0_SODGM</name>
<reference evidence="2 5" key="1">
    <citation type="journal article" date="2006" name="Genome Res.">
        <title>Massive genome erosion and functional adaptations provide insights into the symbiotic lifestyle of Sodalis glossinidius in the tsetse host.</title>
        <authorList>
            <person name="Toh H."/>
            <person name="Weiss B.L."/>
            <person name="Perkin S.A.H."/>
            <person name="Yamashita A."/>
            <person name="Oshima K."/>
            <person name="Hattori M."/>
            <person name="Aksoy S."/>
        </authorList>
    </citation>
    <scope>NUCLEOTIDE SEQUENCE [LARGE SCALE GENOMIC DNA]</scope>
    <source>
        <strain evidence="5">morsitans</strain>
        <strain evidence="2">Morsitans</strain>
    </source>
</reference>
<dbReference type="Pfam" id="PF05100">
    <property type="entry name" value="Phage_tail_L"/>
    <property type="match status" value="1"/>
</dbReference>
<keyword evidence="5" id="KW-1185">Reference proteome</keyword>
<reference evidence="3 6" key="2">
    <citation type="submission" date="2015-05" db="EMBL/GenBank/DDBJ databases">
        <authorList>
            <person name="Goodhead I."/>
        </authorList>
    </citation>
    <scope>NUCLEOTIDE SEQUENCE [LARGE SCALE GENOMIC DNA]</scope>
    <source>
        <strain evidence="3">B4</strain>
        <strain evidence="6">morsitans</strain>
    </source>
</reference>
<accession>Q2NQW0</accession>
<dbReference type="KEGG" id="sgl:SG2190"/>
<dbReference type="AlphaFoldDB" id="Q2NQW0"/>